<accession>A0AAW0AEF9</accession>
<feature type="region of interest" description="Disordered" evidence="8">
    <location>
        <begin position="1"/>
        <end position="60"/>
    </location>
</feature>
<keyword evidence="7" id="KW-0175">Coiled coil</keyword>
<feature type="compositionally biased region" description="Low complexity" evidence="8">
    <location>
        <begin position="278"/>
        <end position="292"/>
    </location>
</feature>
<dbReference type="GO" id="GO:0000978">
    <property type="term" value="F:RNA polymerase II cis-regulatory region sequence-specific DNA binding"/>
    <property type="evidence" value="ECO:0007669"/>
    <property type="project" value="TreeGrafter"/>
</dbReference>
<evidence type="ECO:0000256" key="8">
    <source>
        <dbReference type="SAM" id="MobiDB-lite"/>
    </source>
</evidence>
<dbReference type="GO" id="GO:0005634">
    <property type="term" value="C:nucleus"/>
    <property type="evidence" value="ECO:0007669"/>
    <property type="project" value="UniProtKB-SubCell"/>
</dbReference>
<dbReference type="InterPro" id="IPR036388">
    <property type="entry name" value="WH-like_DNA-bd_sf"/>
</dbReference>
<evidence type="ECO:0000313" key="11">
    <source>
        <dbReference type="Proteomes" id="UP001362999"/>
    </source>
</evidence>
<dbReference type="PANTHER" id="PTHR45881:SF1">
    <property type="entry name" value="FORK HEAD PROTEIN HOMOLOG 2"/>
    <property type="match status" value="1"/>
</dbReference>
<keyword evidence="11" id="KW-1185">Reference proteome</keyword>
<dbReference type="Gene3D" id="1.10.10.10">
    <property type="entry name" value="Winged helix-like DNA-binding domain superfamily/Winged helix DNA-binding domain"/>
    <property type="match status" value="1"/>
</dbReference>
<feature type="compositionally biased region" description="Polar residues" evidence="8">
    <location>
        <begin position="24"/>
        <end position="36"/>
    </location>
</feature>
<protein>
    <submittedName>
        <fullName evidence="10">U3 small nucleolar RNA-associated protein</fullName>
    </submittedName>
</protein>
<name>A0AAW0AEF9_9AGAR</name>
<evidence type="ECO:0000313" key="10">
    <source>
        <dbReference type="EMBL" id="KAK7007047.1"/>
    </source>
</evidence>
<evidence type="ECO:0000256" key="1">
    <source>
        <dbReference type="ARBA" id="ARBA00004123"/>
    </source>
</evidence>
<gene>
    <name evidence="10" type="ORF">R3P38DRAFT_3035010</name>
</gene>
<dbReference type="InterPro" id="IPR036390">
    <property type="entry name" value="WH_DNA-bd_sf"/>
</dbReference>
<evidence type="ECO:0000256" key="2">
    <source>
        <dbReference type="ARBA" id="ARBA00023015"/>
    </source>
</evidence>
<feature type="compositionally biased region" description="Basic and acidic residues" evidence="8">
    <location>
        <begin position="239"/>
        <end position="250"/>
    </location>
</feature>
<evidence type="ECO:0000256" key="3">
    <source>
        <dbReference type="ARBA" id="ARBA00023125"/>
    </source>
</evidence>
<comment type="caution">
    <text evidence="10">The sequence shown here is derived from an EMBL/GenBank/DDBJ whole genome shotgun (WGS) entry which is preliminary data.</text>
</comment>
<evidence type="ECO:0000256" key="6">
    <source>
        <dbReference type="PROSITE-ProRule" id="PRU00089"/>
    </source>
</evidence>
<dbReference type="PANTHER" id="PTHR45881">
    <property type="entry name" value="CHECKPOINT SUPPRESSOR 1-LIKE, ISOFORM A-RELATED"/>
    <property type="match status" value="1"/>
</dbReference>
<dbReference type="SMART" id="SM00339">
    <property type="entry name" value="FH"/>
    <property type="match status" value="1"/>
</dbReference>
<proteinExistence type="predicted"/>
<evidence type="ECO:0000259" key="9">
    <source>
        <dbReference type="PROSITE" id="PS50039"/>
    </source>
</evidence>
<feature type="compositionally biased region" description="Acidic residues" evidence="8">
    <location>
        <begin position="210"/>
        <end position="238"/>
    </location>
</feature>
<feature type="compositionally biased region" description="Pro residues" evidence="8">
    <location>
        <begin position="299"/>
        <end position="311"/>
    </location>
</feature>
<feature type="domain" description="Fork-head" evidence="9">
    <location>
        <begin position="56"/>
        <end position="154"/>
    </location>
</feature>
<organism evidence="10 11">
    <name type="scientific">Favolaschia claudopus</name>
    <dbReference type="NCBI Taxonomy" id="2862362"/>
    <lineage>
        <taxon>Eukaryota</taxon>
        <taxon>Fungi</taxon>
        <taxon>Dikarya</taxon>
        <taxon>Basidiomycota</taxon>
        <taxon>Agaricomycotina</taxon>
        <taxon>Agaricomycetes</taxon>
        <taxon>Agaricomycetidae</taxon>
        <taxon>Agaricales</taxon>
        <taxon>Marasmiineae</taxon>
        <taxon>Mycenaceae</taxon>
        <taxon>Favolaschia</taxon>
    </lineage>
</organism>
<dbReference type="EMBL" id="JAWWNJ010000073">
    <property type="protein sequence ID" value="KAK7007047.1"/>
    <property type="molecule type" value="Genomic_DNA"/>
</dbReference>
<keyword evidence="4" id="KW-0804">Transcription</keyword>
<dbReference type="SUPFAM" id="SSF46785">
    <property type="entry name" value="Winged helix' DNA-binding domain"/>
    <property type="match status" value="1"/>
</dbReference>
<keyword evidence="3 6" id="KW-0238">DNA-binding</keyword>
<dbReference type="AlphaFoldDB" id="A0AAW0AEF9"/>
<feature type="compositionally biased region" description="Polar residues" evidence="8">
    <location>
        <begin position="340"/>
        <end position="352"/>
    </location>
</feature>
<sequence length="489" mass="54018">MSSLKNILNNPDPDRKRSVKYVSPTLTTPFSSSNPPSLVHMAAPAAHTSPGSSSEADPADYNPLIHIPHPDCPDSLACLPDTDGRPQHTLPVILRCAILGSTQKYAYYRTAGQTWKQSVRHHLSLNHLQTDPGFGSYWTVNLLAPPGTKRPRKRGRPNKDSRAKKDEPPPQEALLLLPRKHDDSPDPDDAPASAGLRNDPSPESFRLGDDDPDSMMADEDELVDELESESEPEDECESEEKILHPFERRHSLSGGGLTPYDSSAGFHFPAHQTSPDFSSQQNPPQSTTSPPQHVVPPQIQSPPLMPSPHHVPTPQRIATPQNVASHHAPSHQTAPLHVVTYSQHPSPRQATNAHLAPSPRHVSPRQNAMPRLISSPPQTSPLHSARPYSPDSAQSEDIVERLQMEMANLRRQSADAISMSMQLSDQLTQAEANLSEARSAIQLVESKLREEVNKRMQAERTAEDAVRLRRAAEEALKSMRFQPELPRSR</sequence>
<keyword evidence="5 6" id="KW-0539">Nucleus</keyword>
<feature type="DNA-binding region" description="Fork-head" evidence="6">
    <location>
        <begin position="56"/>
        <end position="154"/>
    </location>
</feature>
<evidence type="ECO:0000256" key="5">
    <source>
        <dbReference type="ARBA" id="ARBA00023242"/>
    </source>
</evidence>
<dbReference type="PROSITE" id="PS50039">
    <property type="entry name" value="FORK_HEAD_3"/>
    <property type="match status" value="1"/>
</dbReference>
<dbReference type="GO" id="GO:0000981">
    <property type="term" value="F:DNA-binding transcription factor activity, RNA polymerase II-specific"/>
    <property type="evidence" value="ECO:0007669"/>
    <property type="project" value="TreeGrafter"/>
</dbReference>
<comment type="subcellular location">
    <subcellularLocation>
        <location evidence="1 6">Nucleus</location>
    </subcellularLocation>
</comment>
<keyword evidence="2" id="KW-0805">Transcription regulation</keyword>
<feature type="region of interest" description="Disordered" evidence="8">
    <location>
        <begin position="143"/>
        <end position="392"/>
    </location>
</feature>
<evidence type="ECO:0000256" key="4">
    <source>
        <dbReference type="ARBA" id="ARBA00023163"/>
    </source>
</evidence>
<dbReference type="Proteomes" id="UP001362999">
    <property type="component" value="Unassembled WGS sequence"/>
</dbReference>
<feature type="coiled-coil region" evidence="7">
    <location>
        <begin position="392"/>
        <end position="475"/>
    </location>
</feature>
<dbReference type="InterPro" id="IPR001766">
    <property type="entry name" value="Fork_head_dom"/>
</dbReference>
<evidence type="ECO:0000256" key="7">
    <source>
        <dbReference type="SAM" id="Coils"/>
    </source>
</evidence>
<feature type="compositionally biased region" description="Basic and acidic residues" evidence="8">
    <location>
        <begin position="157"/>
        <end position="168"/>
    </location>
</feature>
<reference evidence="10 11" key="1">
    <citation type="journal article" date="2024" name="J Genomics">
        <title>Draft genome sequencing and assembly of Favolaschia claudopus CIRM-BRFM 2984 isolated from oak limbs.</title>
        <authorList>
            <person name="Navarro D."/>
            <person name="Drula E."/>
            <person name="Chaduli D."/>
            <person name="Cazenave R."/>
            <person name="Ahrendt S."/>
            <person name="Wang J."/>
            <person name="Lipzen A."/>
            <person name="Daum C."/>
            <person name="Barry K."/>
            <person name="Grigoriev I.V."/>
            <person name="Favel A."/>
            <person name="Rosso M.N."/>
            <person name="Martin F."/>
        </authorList>
    </citation>
    <scope>NUCLEOTIDE SEQUENCE [LARGE SCALE GENOMIC DNA]</scope>
    <source>
        <strain evidence="10 11">CIRM-BRFM 2984</strain>
    </source>
</reference>